<gene>
    <name evidence="3" type="ORF">C0197_01470</name>
</gene>
<dbReference type="AlphaFoldDB" id="A0A2N7PKR2"/>
<name>A0A2N7PKR2_9BACT</name>
<dbReference type="GO" id="GO:0008033">
    <property type="term" value="P:tRNA processing"/>
    <property type="evidence" value="ECO:0007669"/>
    <property type="project" value="InterPro"/>
</dbReference>
<dbReference type="CDD" id="cd24138">
    <property type="entry name" value="TtcA-like"/>
    <property type="match status" value="1"/>
</dbReference>
<dbReference type="Pfam" id="PF01171">
    <property type="entry name" value="ATP_bind_3"/>
    <property type="match status" value="1"/>
</dbReference>
<proteinExistence type="predicted"/>
<evidence type="ECO:0000313" key="3">
    <source>
        <dbReference type="EMBL" id="PMP63991.1"/>
    </source>
</evidence>
<dbReference type="SUPFAM" id="SSF52402">
    <property type="entry name" value="Adenine nucleotide alpha hydrolases-like"/>
    <property type="match status" value="1"/>
</dbReference>
<evidence type="ECO:0000256" key="1">
    <source>
        <dbReference type="ARBA" id="ARBA00022679"/>
    </source>
</evidence>
<evidence type="ECO:0000313" key="4">
    <source>
        <dbReference type="Proteomes" id="UP000235731"/>
    </source>
</evidence>
<reference evidence="3 4" key="1">
    <citation type="submission" date="2018-01" db="EMBL/GenBank/DDBJ databases">
        <title>Metagenomic assembled genomes from two thermal pools in the Uzon Caldera, Kamchatka, Russia.</title>
        <authorList>
            <person name="Wilkins L."/>
            <person name="Ettinger C."/>
        </authorList>
    </citation>
    <scope>NUCLEOTIDE SEQUENCE [LARGE SCALE GENOMIC DNA]</scope>
    <source>
        <strain evidence="3">ZAV-15</strain>
    </source>
</reference>
<organism evidence="3 4">
    <name type="scientific">Caldimicrobium thiodismutans</name>
    <dbReference type="NCBI Taxonomy" id="1653476"/>
    <lineage>
        <taxon>Bacteria</taxon>
        <taxon>Pseudomonadati</taxon>
        <taxon>Thermodesulfobacteriota</taxon>
        <taxon>Thermodesulfobacteria</taxon>
        <taxon>Thermodesulfobacteriales</taxon>
        <taxon>Thermodesulfobacteriaceae</taxon>
        <taxon>Caldimicrobium</taxon>
    </lineage>
</organism>
<dbReference type="Gene3D" id="3.40.50.620">
    <property type="entry name" value="HUPs"/>
    <property type="match status" value="1"/>
</dbReference>
<dbReference type="InterPro" id="IPR014729">
    <property type="entry name" value="Rossmann-like_a/b/a_fold"/>
</dbReference>
<dbReference type="Proteomes" id="UP000235731">
    <property type="component" value="Unassembled WGS sequence"/>
</dbReference>
<protein>
    <submittedName>
        <fullName evidence="3">tRNA 2-thiocytidine(32) synthetase TtcA</fullName>
    </submittedName>
</protein>
<evidence type="ECO:0000259" key="2">
    <source>
        <dbReference type="Pfam" id="PF01171"/>
    </source>
</evidence>
<feature type="domain" description="tRNA(Ile)-lysidine/2-thiocytidine synthase N-terminal" evidence="2">
    <location>
        <begin position="26"/>
        <end position="201"/>
    </location>
</feature>
<accession>A0A2N7PKR2</accession>
<dbReference type="PANTHER" id="PTHR43686">
    <property type="entry name" value="SULFURTRANSFERASE-RELATED"/>
    <property type="match status" value="1"/>
</dbReference>
<sequence>MNLYRKIKKLIGKAIFGYNLVEEGDKILIALSGGEDSLVLTHFLAEWRHLYHKELHLYAIHLDMGFIKDEKSYAEGVNYLKTFCEEREINFIFDKTSIGEMVFEAVEKNTASPCFVCSWYRRKYFFKLAQKLNIKKIAFGHHKDDVIVTFFIKMFYCGELSTILPKQEMFKGDLYLIRPLYFVEKDMISRFVKQRGWRILENSCPFSEETKRAYWSKFLKENLFSKEPLIKVNLFSALFKPRLDYLPSPPKKGKT</sequence>
<dbReference type="EMBL" id="PNIE01000023">
    <property type="protein sequence ID" value="PMP63991.1"/>
    <property type="molecule type" value="Genomic_DNA"/>
</dbReference>
<dbReference type="InterPro" id="IPR035107">
    <property type="entry name" value="tRNA_thiolation_TtcA_Ctu1"/>
</dbReference>
<dbReference type="PIRSF" id="PIRSF004976">
    <property type="entry name" value="ATPase_YdaO"/>
    <property type="match status" value="1"/>
</dbReference>
<dbReference type="GO" id="GO:0016740">
    <property type="term" value="F:transferase activity"/>
    <property type="evidence" value="ECO:0007669"/>
    <property type="project" value="UniProtKB-KW"/>
</dbReference>
<dbReference type="InterPro" id="IPR011063">
    <property type="entry name" value="TilS/TtcA_N"/>
</dbReference>
<keyword evidence="1" id="KW-0808">Transferase</keyword>
<dbReference type="PANTHER" id="PTHR43686:SF1">
    <property type="entry name" value="AMINOTRAN_5 DOMAIN-CONTAINING PROTEIN"/>
    <property type="match status" value="1"/>
</dbReference>
<comment type="caution">
    <text evidence="3">The sequence shown here is derived from an EMBL/GenBank/DDBJ whole genome shotgun (WGS) entry which is preliminary data.</text>
</comment>